<dbReference type="Gene3D" id="3.40.50.2300">
    <property type="match status" value="1"/>
</dbReference>
<keyword evidence="4" id="KW-0238">DNA-binding</keyword>
<name>A0A7W6JWA9_9SPHN</name>
<dbReference type="InterPro" id="IPR046947">
    <property type="entry name" value="LytR-like"/>
</dbReference>
<dbReference type="Pfam" id="PF04397">
    <property type="entry name" value="LytTR"/>
    <property type="match status" value="1"/>
</dbReference>
<organism evidence="4 5">
    <name type="scientific">Sphingomonas kyeonggiensis</name>
    <dbReference type="NCBI Taxonomy" id="1268553"/>
    <lineage>
        <taxon>Bacteria</taxon>
        <taxon>Pseudomonadati</taxon>
        <taxon>Pseudomonadota</taxon>
        <taxon>Alphaproteobacteria</taxon>
        <taxon>Sphingomonadales</taxon>
        <taxon>Sphingomonadaceae</taxon>
        <taxon>Sphingomonas</taxon>
    </lineage>
</organism>
<keyword evidence="1" id="KW-0597">Phosphoprotein</keyword>
<dbReference type="Gene3D" id="2.40.50.1020">
    <property type="entry name" value="LytTr DNA-binding domain"/>
    <property type="match status" value="1"/>
</dbReference>
<evidence type="ECO:0000313" key="5">
    <source>
        <dbReference type="Proteomes" id="UP000557392"/>
    </source>
</evidence>
<dbReference type="PANTHER" id="PTHR37299">
    <property type="entry name" value="TRANSCRIPTIONAL REGULATOR-RELATED"/>
    <property type="match status" value="1"/>
</dbReference>
<dbReference type="InterPro" id="IPR001789">
    <property type="entry name" value="Sig_transdc_resp-reg_receiver"/>
</dbReference>
<dbReference type="Proteomes" id="UP000557392">
    <property type="component" value="Unassembled WGS sequence"/>
</dbReference>
<proteinExistence type="predicted"/>
<evidence type="ECO:0000259" key="2">
    <source>
        <dbReference type="PROSITE" id="PS50110"/>
    </source>
</evidence>
<keyword evidence="5" id="KW-1185">Reference proteome</keyword>
<gene>
    <name evidence="4" type="ORF">GGR46_004310</name>
</gene>
<dbReference type="PANTHER" id="PTHR37299:SF1">
    <property type="entry name" value="STAGE 0 SPORULATION PROTEIN A HOMOLOG"/>
    <property type="match status" value="1"/>
</dbReference>
<dbReference type="SMART" id="SM00448">
    <property type="entry name" value="REC"/>
    <property type="match status" value="1"/>
</dbReference>
<feature type="domain" description="Response regulatory" evidence="2">
    <location>
        <begin position="2"/>
        <end position="113"/>
    </location>
</feature>
<protein>
    <submittedName>
        <fullName evidence="4">DNA-binding LytR/AlgR family response regulator</fullName>
    </submittedName>
</protein>
<comment type="caution">
    <text evidence="4">The sequence shown here is derived from an EMBL/GenBank/DDBJ whole genome shotgun (WGS) entry which is preliminary data.</text>
</comment>
<sequence length="236" mass="25769">MRLLLVEDEASAMRRLVRLVGDHLGNRAFLCCVDDVAAAVEQLEAATFDGILLDLNLGGSNGFEVMRAAGRTPCVVVSAHADRSLEAFDHAVLDFVPKPIVPARLTRALDRLAAIGAGPRRATLIVRTIGRAEIVDCDDLVRIQGADDYAELVTIDGRRLLHDGSLALLERRLPVNFVRVHRSHIVNVVHASAIVRQEVGAAVRMAGGQFVPVSRRRLPAVERRLLKEQSLSGDRK</sequence>
<dbReference type="InterPro" id="IPR011006">
    <property type="entry name" value="CheY-like_superfamily"/>
</dbReference>
<dbReference type="GO" id="GO:0000156">
    <property type="term" value="F:phosphorelay response regulator activity"/>
    <property type="evidence" value="ECO:0007669"/>
    <property type="project" value="InterPro"/>
</dbReference>
<dbReference type="EMBL" id="JACIEH010000003">
    <property type="protein sequence ID" value="MBB4100738.1"/>
    <property type="molecule type" value="Genomic_DNA"/>
</dbReference>
<dbReference type="InterPro" id="IPR007492">
    <property type="entry name" value="LytTR_DNA-bd_dom"/>
</dbReference>
<evidence type="ECO:0000256" key="1">
    <source>
        <dbReference type="PROSITE-ProRule" id="PRU00169"/>
    </source>
</evidence>
<reference evidence="4 5" key="1">
    <citation type="submission" date="2020-08" db="EMBL/GenBank/DDBJ databases">
        <title>Genomic Encyclopedia of Type Strains, Phase IV (KMG-IV): sequencing the most valuable type-strain genomes for metagenomic binning, comparative biology and taxonomic classification.</title>
        <authorList>
            <person name="Goeker M."/>
        </authorList>
    </citation>
    <scope>NUCLEOTIDE SEQUENCE [LARGE SCALE GENOMIC DNA]</scope>
    <source>
        <strain evidence="4 5">DSM 101806</strain>
    </source>
</reference>
<dbReference type="Pfam" id="PF00072">
    <property type="entry name" value="Response_reg"/>
    <property type="match status" value="1"/>
</dbReference>
<feature type="modified residue" description="4-aspartylphosphate" evidence="1">
    <location>
        <position position="54"/>
    </location>
</feature>
<dbReference type="PROSITE" id="PS50110">
    <property type="entry name" value="RESPONSE_REGULATORY"/>
    <property type="match status" value="1"/>
</dbReference>
<dbReference type="SMART" id="SM00850">
    <property type="entry name" value="LytTR"/>
    <property type="match status" value="1"/>
</dbReference>
<dbReference type="RefSeq" id="WP_184000015.1">
    <property type="nucleotide sequence ID" value="NZ_JACIEH010000003.1"/>
</dbReference>
<dbReference type="GO" id="GO:0003677">
    <property type="term" value="F:DNA binding"/>
    <property type="evidence" value="ECO:0007669"/>
    <property type="project" value="UniProtKB-KW"/>
</dbReference>
<dbReference type="CDD" id="cd00156">
    <property type="entry name" value="REC"/>
    <property type="match status" value="1"/>
</dbReference>
<dbReference type="PROSITE" id="PS50930">
    <property type="entry name" value="HTH_LYTTR"/>
    <property type="match status" value="1"/>
</dbReference>
<dbReference type="AlphaFoldDB" id="A0A7W6JWA9"/>
<evidence type="ECO:0000313" key="4">
    <source>
        <dbReference type="EMBL" id="MBB4100738.1"/>
    </source>
</evidence>
<feature type="domain" description="HTH LytTR-type" evidence="3">
    <location>
        <begin position="124"/>
        <end position="227"/>
    </location>
</feature>
<dbReference type="SUPFAM" id="SSF52172">
    <property type="entry name" value="CheY-like"/>
    <property type="match status" value="1"/>
</dbReference>
<evidence type="ECO:0000259" key="3">
    <source>
        <dbReference type="PROSITE" id="PS50930"/>
    </source>
</evidence>
<accession>A0A7W6JWA9</accession>